<dbReference type="SMART" id="SM00020">
    <property type="entry name" value="Tryp_SPc"/>
    <property type="match status" value="1"/>
</dbReference>
<evidence type="ECO:0000256" key="2">
    <source>
        <dbReference type="ARBA" id="ARBA00022801"/>
    </source>
</evidence>
<dbReference type="PROSITE" id="PS00134">
    <property type="entry name" value="TRYPSIN_HIS"/>
    <property type="match status" value="1"/>
</dbReference>
<keyword evidence="9" id="KW-1185">Reference proteome</keyword>
<feature type="domain" description="Peptidase S1" evidence="7">
    <location>
        <begin position="320"/>
        <end position="574"/>
    </location>
</feature>
<evidence type="ECO:0000256" key="4">
    <source>
        <dbReference type="ARBA" id="ARBA00023157"/>
    </source>
</evidence>
<evidence type="ECO:0000259" key="6">
    <source>
        <dbReference type="PROSITE" id="PS50022"/>
    </source>
</evidence>
<dbReference type="SMART" id="SM00231">
    <property type="entry name" value="FA58C"/>
    <property type="match status" value="1"/>
</dbReference>
<protein>
    <submittedName>
        <fullName evidence="8">Uncharacterized protein</fullName>
    </submittedName>
</protein>
<accession>A0AAD9KUH8</accession>
<feature type="domain" description="F5/8 type C" evidence="6">
    <location>
        <begin position="1"/>
        <end position="132"/>
    </location>
</feature>
<dbReference type="InterPro" id="IPR001254">
    <property type="entry name" value="Trypsin_dom"/>
</dbReference>
<dbReference type="PROSITE" id="PS01286">
    <property type="entry name" value="FA58C_2"/>
    <property type="match status" value="1"/>
</dbReference>
<keyword evidence="2 5" id="KW-0378">Hydrolase</keyword>
<evidence type="ECO:0000256" key="1">
    <source>
        <dbReference type="ARBA" id="ARBA00022670"/>
    </source>
</evidence>
<proteinExistence type="predicted"/>
<dbReference type="InterPro" id="IPR009003">
    <property type="entry name" value="Peptidase_S1_PA"/>
</dbReference>
<dbReference type="AlphaFoldDB" id="A0AAD9KUH8"/>
<dbReference type="GO" id="GO:0005615">
    <property type="term" value="C:extracellular space"/>
    <property type="evidence" value="ECO:0007669"/>
    <property type="project" value="TreeGrafter"/>
</dbReference>
<comment type="caution">
    <text evidence="8">The sequence shown here is derived from an EMBL/GenBank/DDBJ whole genome shotgun (WGS) entry which is preliminary data.</text>
</comment>
<dbReference type="PANTHER" id="PTHR24264:SF54">
    <property type="entry name" value="PEPTIDASE S1 DOMAIN-CONTAINING PROTEIN"/>
    <property type="match status" value="1"/>
</dbReference>
<evidence type="ECO:0000313" key="8">
    <source>
        <dbReference type="EMBL" id="KAK2177747.1"/>
    </source>
</evidence>
<dbReference type="Gene3D" id="2.60.120.260">
    <property type="entry name" value="Galactose-binding domain-like"/>
    <property type="match status" value="1"/>
</dbReference>
<dbReference type="InterPro" id="IPR018114">
    <property type="entry name" value="TRYPSIN_HIS"/>
</dbReference>
<dbReference type="InterPro" id="IPR000421">
    <property type="entry name" value="FA58C"/>
</dbReference>
<dbReference type="Gene3D" id="2.40.10.10">
    <property type="entry name" value="Trypsin-like serine proteases"/>
    <property type="match status" value="1"/>
</dbReference>
<gene>
    <name evidence="8" type="ORF">NP493_582g03053</name>
</gene>
<evidence type="ECO:0000259" key="7">
    <source>
        <dbReference type="PROSITE" id="PS50240"/>
    </source>
</evidence>
<keyword evidence="3 5" id="KW-0720">Serine protease</keyword>
<dbReference type="InterPro" id="IPR033116">
    <property type="entry name" value="TRYPSIN_SER"/>
</dbReference>
<dbReference type="GO" id="GO:0006508">
    <property type="term" value="P:proteolysis"/>
    <property type="evidence" value="ECO:0007669"/>
    <property type="project" value="UniProtKB-KW"/>
</dbReference>
<dbReference type="PROSITE" id="PS00135">
    <property type="entry name" value="TRYPSIN_SER"/>
    <property type="match status" value="1"/>
</dbReference>
<reference evidence="8" key="1">
    <citation type="journal article" date="2023" name="Mol. Biol. Evol.">
        <title>Third-Generation Sequencing Reveals the Adaptive Role of the Epigenome in Three Deep-Sea Polychaetes.</title>
        <authorList>
            <person name="Perez M."/>
            <person name="Aroh O."/>
            <person name="Sun Y."/>
            <person name="Lan Y."/>
            <person name="Juniper S.K."/>
            <person name="Young C.R."/>
            <person name="Angers B."/>
            <person name="Qian P.Y."/>
        </authorList>
    </citation>
    <scope>NUCLEOTIDE SEQUENCE</scope>
    <source>
        <strain evidence="8">R07B-5</strain>
    </source>
</reference>
<dbReference type="GO" id="GO:0004252">
    <property type="term" value="F:serine-type endopeptidase activity"/>
    <property type="evidence" value="ECO:0007669"/>
    <property type="project" value="InterPro"/>
</dbReference>
<dbReference type="InterPro" id="IPR050127">
    <property type="entry name" value="Serine_Proteases_S1"/>
</dbReference>
<dbReference type="CDD" id="cd00190">
    <property type="entry name" value="Tryp_SPc"/>
    <property type="match status" value="1"/>
</dbReference>
<dbReference type="InterPro" id="IPR001314">
    <property type="entry name" value="Peptidase_S1A"/>
</dbReference>
<sequence length="576" mass="64824">MHASDGDAKQGRLDNPTAWVSGLPLYRVNVTKYAWILVDLLVETLITGIQTQGDPLSDSWMTKFVISHSYDCEHFERLQDSGGQANIFHANFDSNTTVTTLFPVLVVTRCIKVIPLEIEGNDTALRLELLGCDVRVCREAVIRHMESDPAVGKEGAFGISPTTLGPSQASGRVDHDKDSAAARGFLVTPTIITRGYAEFKFASMKIVFGVVFYTHRKDYNRFLITHSRNCHFWEPIREKEGYGDAKVFQRKNYHRLPTVWFEFPYAIRAQCMRIIRITDRYTSRQAPITAHFIGCGKYTAGIIHKCGLRKQIRHRRHKRVVGGQPAETAVWPWLVSIELYDDVTHEYQHICGGSLVNSRWVLTAAHCVYTMYALSTENRSRNFSDWNTDDFLDHMRVRIGIHNLAKDDADYLNRDVAWVVVNPGYNISYYINDIALLKLNSRVRLTDNVNVVCLPDTPLTFVPNTTCEVIGWGKTLSGWPTRPHQGKVPLVAKDACQLMYTHVTLTDDMLCAAPADGSADACTGDSGGPLLCQYAGQWYQVGVVSWNIGCGVPGFPGVYASVAFFRDWIREVLVDE</sequence>
<dbReference type="Pfam" id="PF00089">
    <property type="entry name" value="Trypsin"/>
    <property type="match status" value="1"/>
</dbReference>
<dbReference type="EMBL" id="JAODUO010000582">
    <property type="protein sequence ID" value="KAK2177747.1"/>
    <property type="molecule type" value="Genomic_DNA"/>
</dbReference>
<keyword evidence="1 5" id="KW-0645">Protease</keyword>
<dbReference type="InterPro" id="IPR043504">
    <property type="entry name" value="Peptidase_S1_PA_chymotrypsin"/>
</dbReference>
<dbReference type="FunFam" id="2.40.10.10:FF:000003">
    <property type="entry name" value="Transmembrane serine protease 3"/>
    <property type="match status" value="1"/>
</dbReference>
<evidence type="ECO:0000313" key="9">
    <source>
        <dbReference type="Proteomes" id="UP001209878"/>
    </source>
</evidence>
<dbReference type="SUPFAM" id="SSF50494">
    <property type="entry name" value="Trypsin-like serine proteases"/>
    <property type="match status" value="1"/>
</dbReference>
<dbReference type="PRINTS" id="PR00722">
    <property type="entry name" value="CHYMOTRYPSIN"/>
</dbReference>
<name>A0AAD9KUH8_RIDPI</name>
<evidence type="ECO:0000256" key="5">
    <source>
        <dbReference type="RuleBase" id="RU363034"/>
    </source>
</evidence>
<dbReference type="Proteomes" id="UP001209878">
    <property type="component" value="Unassembled WGS sequence"/>
</dbReference>
<organism evidence="8 9">
    <name type="scientific">Ridgeia piscesae</name>
    <name type="common">Tubeworm</name>
    <dbReference type="NCBI Taxonomy" id="27915"/>
    <lineage>
        <taxon>Eukaryota</taxon>
        <taxon>Metazoa</taxon>
        <taxon>Spiralia</taxon>
        <taxon>Lophotrochozoa</taxon>
        <taxon>Annelida</taxon>
        <taxon>Polychaeta</taxon>
        <taxon>Sedentaria</taxon>
        <taxon>Canalipalpata</taxon>
        <taxon>Sabellida</taxon>
        <taxon>Siboglinidae</taxon>
        <taxon>Ridgeia</taxon>
    </lineage>
</organism>
<dbReference type="SUPFAM" id="SSF49785">
    <property type="entry name" value="Galactose-binding domain-like"/>
    <property type="match status" value="1"/>
</dbReference>
<dbReference type="Pfam" id="PF00754">
    <property type="entry name" value="F5_F8_type_C"/>
    <property type="match status" value="1"/>
</dbReference>
<dbReference type="PANTHER" id="PTHR24264">
    <property type="entry name" value="TRYPSIN-RELATED"/>
    <property type="match status" value="1"/>
</dbReference>
<keyword evidence="4" id="KW-1015">Disulfide bond</keyword>
<dbReference type="PROSITE" id="PS50240">
    <property type="entry name" value="TRYPSIN_DOM"/>
    <property type="match status" value="1"/>
</dbReference>
<dbReference type="PROSITE" id="PS50022">
    <property type="entry name" value="FA58C_3"/>
    <property type="match status" value="1"/>
</dbReference>
<dbReference type="InterPro" id="IPR008979">
    <property type="entry name" value="Galactose-bd-like_sf"/>
</dbReference>
<evidence type="ECO:0000256" key="3">
    <source>
        <dbReference type="ARBA" id="ARBA00022825"/>
    </source>
</evidence>
<dbReference type="PROSITE" id="PS01285">
    <property type="entry name" value="FA58C_1"/>
    <property type="match status" value="1"/>
</dbReference>